<feature type="domain" description="Secretion system C-terminal sorting" evidence="2">
    <location>
        <begin position="685"/>
        <end position="742"/>
    </location>
</feature>
<accession>A0A7V3ZXN5</accession>
<dbReference type="NCBIfam" id="NF038128">
    <property type="entry name" value="choice_anch_J"/>
    <property type="match status" value="1"/>
</dbReference>
<dbReference type="Pfam" id="PF07675">
    <property type="entry name" value="Cleaved_Adhesin"/>
    <property type="match status" value="1"/>
</dbReference>
<comment type="caution">
    <text evidence="3">The sequence shown here is derived from an EMBL/GenBank/DDBJ whole genome shotgun (WGS) entry which is preliminary data.</text>
</comment>
<evidence type="ECO:0000313" key="3">
    <source>
        <dbReference type="EMBL" id="HGL17316.1"/>
    </source>
</evidence>
<dbReference type="InterPro" id="IPR013320">
    <property type="entry name" value="ConA-like_dom_sf"/>
</dbReference>
<feature type="domain" description="Cleaved adhesin" evidence="1">
    <location>
        <begin position="364"/>
        <end position="428"/>
    </location>
</feature>
<dbReference type="SUPFAM" id="SSF49899">
    <property type="entry name" value="Concanavalin A-like lectins/glucanases"/>
    <property type="match status" value="1"/>
</dbReference>
<evidence type="ECO:0000259" key="1">
    <source>
        <dbReference type="Pfam" id="PF07675"/>
    </source>
</evidence>
<name>A0A7V3ZXN5_UNCW3</name>
<protein>
    <submittedName>
        <fullName evidence="3">T9SS type A sorting domain-containing protein</fullName>
    </submittedName>
</protein>
<dbReference type="InterPro" id="IPR011628">
    <property type="entry name" value="Cleaved_adhesin"/>
</dbReference>
<reference evidence="3" key="1">
    <citation type="journal article" date="2020" name="mSystems">
        <title>Genome- and Community-Level Interaction Insights into Carbon Utilization and Element Cycling Functions of Hydrothermarchaeota in Hydrothermal Sediment.</title>
        <authorList>
            <person name="Zhou Z."/>
            <person name="Liu Y."/>
            <person name="Xu W."/>
            <person name="Pan J."/>
            <person name="Luo Z.H."/>
            <person name="Li M."/>
        </authorList>
    </citation>
    <scope>NUCLEOTIDE SEQUENCE [LARGE SCALE GENOMIC DNA]</scope>
    <source>
        <strain evidence="3">SpSt-69</strain>
    </source>
</reference>
<dbReference type="NCBIfam" id="TIGR04183">
    <property type="entry name" value="Por_Secre_tail"/>
    <property type="match status" value="1"/>
</dbReference>
<dbReference type="AlphaFoldDB" id="A0A7V3ZXN5"/>
<dbReference type="Gene3D" id="2.60.120.200">
    <property type="match status" value="2"/>
</dbReference>
<dbReference type="InterPro" id="IPR026444">
    <property type="entry name" value="Secre_tail"/>
</dbReference>
<dbReference type="EMBL" id="DTDJ01000024">
    <property type="protein sequence ID" value="HGL17316.1"/>
    <property type="molecule type" value="Genomic_DNA"/>
</dbReference>
<organism evidence="3">
    <name type="scientific">candidate division WOR-3 bacterium</name>
    <dbReference type="NCBI Taxonomy" id="2052148"/>
    <lineage>
        <taxon>Bacteria</taxon>
        <taxon>Bacteria division WOR-3</taxon>
    </lineage>
</organism>
<dbReference type="Pfam" id="PF18962">
    <property type="entry name" value="Por_Secre_tail"/>
    <property type="match status" value="1"/>
</dbReference>
<gene>
    <name evidence="3" type="ORF">ENU66_03150</name>
</gene>
<evidence type="ECO:0000259" key="2">
    <source>
        <dbReference type="Pfam" id="PF18962"/>
    </source>
</evidence>
<sequence>MWSVVLVISLVLGVFKNQSEVKVDNQRLVSPGNSKTSVMVEKAKSHQLKKLYTTEVYPEALPIPVAASALKGGEKADRDTLKIDTDGTTIYYWGTDTYKYFWVEYDISRLKPGYSPEDSTFILTSVALLVYNPQNVTCSLWVYDKDMIEVYTKTFNLSQASGVVWVEVPTNDIYLPLYDTFTIVVYLPTSRVGANYYNQPTLDAASPIDSCSGYLLKTTTPWSWYYLTNYDLRIRAIGHFEQIHDVSAWEMVFPTRPYCVAERETLLYRVYNFGNFDESEVPTTVIFGANTYNVYPSVSRKNYTELTLSFEPIKEGVINTKFWTSLSNDSIRSNDTFPDFNLYIFPKYTTYGQEFDFITSLSGAGWTTFDLDGDGKTWTLYTGRIYSHSGWDFAGCVYNPNGNNDWLISPAISVLDTANNSIGAFVRSISSSYPESLEVWLLSYPHPESTIVMLFAGRLPESYVRFTASLDEYRGSTVYVAFVNKSVDMWYLLLDDAFLRQVPLPSTGILKEEFEEGIVPPGWSTDNNLWVGGAPSEAGVPDNGTGNVFYFLSNSSSGSSGILLSPRCKRNVTSGFISYRFKYYNYDGADSLLVYYKIDDGNWVLHKTLYTTPLGWEEVTGGPIYLSKDKDVHYIQFAFVAYADGGSSSIALDDVEVFDGSILDVSEDYKPQVFAFAKGREIILKGTGLKKELQVEVFDVSGRRTYVGTLKSGSEIRVSNLKNGIYFVRYSGELNDVRKVVVW</sequence>
<proteinExistence type="predicted"/>